<protein>
    <submittedName>
        <fullName evidence="2">Uncharacterized protein</fullName>
    </submittedName>
</protein>
<organism evidence="2 3">
    <name type="scientific">Venturia nashicola</name>
    <dbReference type="NCBI Taxonomy" id="86259"/>
    <lineage>
        <taxon>Eukaryota</taxon>
        <taxon>Fungi</taxon>
        <taxon>Dikarya</taxon>
        <taxon>Ascomycota</taxon>
        <taxon>Pezizomycotina</taxon>
        <taxon>Dothideomycetes</taxon>
        <taxon>Pleosporomycetidae</taxon>
        <taxon>Venturiales</taxon>
        <taxon>Venturiaceae</taxon>
        <taxon>Venturia</taxon>
    </lineage>
</organism>
<dbReference type="OrthoDB" id="10455684at2759"/>
<dbReference type="AlphaFoldDB" id="A0A4Z1P2F0"/>
<dbReference type="Proteomes" id="UP000298493">
    <property type="component" value="Unassembled WGS sequence"/>
</dbReference>
<evidence type="ECO:0000256" key="1">
    <source>
        <dbReference type="SAM" id="MobiDB-lite"/>
    </source>
</evidence>
<dbReference type="EMBL" id="SNSC02000007">
    <property type="protein sequence ID" value="TID22893.1"/>
    <property type="molecule type" value="Genomic_DNA"/>
</dbReference>
<accession>A0A4Z1P2F0</accession>
<proteinExistence type="predicted"/>
<sequence>MFKFHLQAARITKRKAWKRSKGGRLQSRPHRPPPLKQILLQKKEGVHLSPHYLPTVDTPDIQNPSHHLSPQRLPNSSLHTLEKSFHPSMLHHSPTCIPCIRRLDTDIRLCSISLGRIRWRDRGGCWASGRKKRNPRLMEFVNSASLLTKTGTYVDNLVCEERARVSRAMEEVRGLGGDVWRGRWCAGFGKGEGGMVGLVKEDVYVYEGDLVLRGDFWEMKRRVVLKCAVLEELICLAQEIEGVVRDVKGAGKEYGEDWYQRFWRERTF</sequence>
<keyword evidence="3" id="KW-1185">Reference proteome</keyword>
<evidence type="ECO:0000313" key="2">
    <source>
        <dbReference type="EMBL" id="TID22893.1"/>
    </source>
</evidence>
<reference evidence="2 3" key="1">
    <citation type="submission" date="2019-04" db="EMBL/GenBank/DDBJ databases">
        <title>High contiguity whole genome sequence and gene annotation resource for two Venturia nashicola isolates.</title>
        <authorList>
            <person name="Prokchorchik M."/>
            <person name="Won K."/>
            <person name="Lee Y."/>
            <person name="Choi E.D."/>
            <person name="Segonzac C."/>
            <person name="Sohn K.H."/>
        </authorList>
    </citation>
    <scope>NUCLEOTIDE SEQUENCE [LARGE SCALE GENOMIC DNA]</scope>
    <source>
        <strain evidence="2 3">PRI2</strain>
    </source>
</reference>
<comment type="caution">
    <text evidence="2">The sequence shown here is derived from an EMBL/GenBank/DDBJ whole genome shotgun (WGS) entry which is preliminary data.</text>
</comment>
<feature type="region of interest" description="Disordered" evidence="1">
    <location>
        <begin position="13"/>
        <end position="33"/>
    </location>
</feature>
<gene>
    <name evidence="2" type="ORF">E6O75_ATG02067</name>
</gene>
<evidence type="ECO:0000313" key="3">
    <source>
        <dbReference type="Proteomes" id="UP000298493"/>
    </source>
</evidence>
<name>A0A4Z1P2F0_9PEZI</name>